<dbReference type="AlphaFoldDB" id="A0A9D3Q6K8"/>
<dbReference type="OrthoDB" id="10529708at2759"/>
<dbReference type="EMBL" id="JAFDVH010000007">
    <property type="protein sequence ID" value="KAG7473568.1"/>
    <property type="molecule type" value="Genomic_DNA"/>
</dbReference>
<evidence type="ECO:0000256" key="1">
    <source>
        <dbReference type="SAM" id="MobiDB-lite"/>
    </source>
</evidence>
<keyword evidence="3" id="KW-1185">Reference proteome</keyword>
<name>A0A9D3Q6K8_MEGAT</name>
<proteinExistence type="predicted"/>
<evidence type="ECO:0000313" key="3">
    <source>
        <dbReference type="Proteomes" id="UP001046870"/>
    </source>
</evidence>
<evidence type="ECO:0000313" key="2">
    <source>
        <dbReference type="EMBL" id="KAG7473568.1"/>
    </source>
</evidence>
<gene>
    <name evidence="2" type="ORF">MATL_G00097260</name>
</gene>
<sequence>MVFSRHFSSVTPAHCLPCLSRLLDRGSSRVKASCEIRCLSGQEKRNLKIFTSTLPKAQKAGLAHWREERDRQRDLSVVSDKKT</sequence>
<feature type="region of interest" description="Disordered" evidence="1">
    <location>
        <begin position="61"/>
        <end position="83"/>
    </location>
</feature>
<dbReference type="Proteomes" id="UP001046870">
    <property type="component" value="Chromosome 7"/>
</dbReference>
<protein>
    <submittedName>
        <fullName evidence="2">Uncharacterized protein</fullName>
    </submittedName>
</protein>
<feature type="compositionally biased region" description="Basic and acidic residues" evidence="1">
    <location>
        <begin position="64"/>
        <end position="83"/>
    </location>
</feature>
<accession>A0A9D3Q6K8</accession>
<comment type="caution">
    <text evidence="2">The sequence shown here is derived from an EMBL/GenBank/DDBJ whole genome shotgun (WGS) entry which is preliminary data.</text>
</comment>
<reference evidence="2" key="1">
    <citation type="submission" date="2021-01" db="EMBL/GenBank/DDBJ databases">
        <authorList>
            <person name="Zahm M."/>
            <person name="Roques C."/>
            <person name="Cabau C."/>
            <person name="Klopp C."/>
            <person name="Donnadieu C."/>
            <person name="Jouanno E."/>
            <person name="Lampietro C."/>
            <person name="Louis A."/>
            <person name="Herpin A."/>
            <person name="Echchiki A."/>
            <person name="Berthelot C."/>
            <person name="Parey E."/>
            <person name="Roest-Crollius H."/>
            <person name="Braasch I."/>
            <person name="Postlethwait J."/>
            <person name="Bobe J."/>
            <person name="Montfort J."/>
            <person name="Bouchez O."/>
            <person name="Begum T."/>
            <person name="Mejri S."/>
            <person name="Adams A."/>
            <person name="Chen W.-J."/>
            <person name="Guiguen Y."/>
        </authorList>
    </citation>
    <scope>NUCLEOTIDE SEQUENCE</scope>
    <source>
        <strain evidence="2">YG-15Mar2019-1</strain>
        <tissue evidence="2">Brain</tissue>
    </source>
</reference>
<organism evidence="2 3">
    <name type="scientific">Megalops atlanticus</name>
    <name type="common">Tarpon</name>
    <name type="synonym">Clupea gigantea</name>
    <dbReference type="NCBI Taxonomy" id="7932"/>
    <lineage>
        <taxon>Eukaryota</taxon>
        <taxon>Metazoa</taxon>
        <taxon>Chordata</taxon>
        <taxon>Craniata</taxon>
        <taxon>Vertebrata</taxon>
        <taxon>Euteleostomi</taxon>
        <taxon>Actinopterygii</taxon>
        <taxon>Neopterygii</taxon>
        <taxon>Teleostei</taxon>
        <taxon>Elopiformes</taxon>
        <taxon>Megalopidae</taxon>
        <taxon>Megalops</taxon>
    </lineage>
</organism>